<dbReference type="InterPro" id="IPR014710">
    <property type="entry name" value="RmlC-like_jellyroll"/>
</dbReference>
<protein>
    <submittedName>
        <fullName evidence="6">Crp/Fnr family transcriptional regulator</fullName>
    </submittedName>
</protein>
<dbReference type="PRINTS" id="PR00103">
    <property type="entry name" value="CAMPKINASE"/>
</dbReference>
<dbReference type="Pfam" id="PF13545">
    <property type="entry name" value="HTH_Crp_2"/>
    <property type="match status" value="1"/>
</dbReference>
<dbReference type="SUPFAM" id="SSF46785">
    <property type="entry name" value="Winged helix' DNA-binding domain"/>
    <property type="match status" value="1"/>
</dbReference>
<dbReference type="SMART" id="SM00419">
    <property type="entry name" value="HTH_CRP"/>
    <property type="match status" value="1"/>
</dbReference>
<evidence type="ECO:0000313" key="6">
    <source>
        <dbReference type="EMBL" id="MDT7041287.1"/>
    </source>
</evidence>
<sequence>MKMKRDHLKTIPLFSELTNAELDLILEKAREQRYPRGSIVFYEGDPGDFLMVVLTGKVKVVLLGEGGQEIILAMLGPGNFFGEMAILEAAPRSATVMTAEQSEFLILEQPSFSALIELHPSISQKILKHLSERLRQADEQIRSLAMFDIYGRIAQCLLRLGQTQGKRVDGTLIISDRPSFQELSHMIGCSRETVSRAMKVLQEDGYLSVTRKEITIMRPWHHHK</sequence>
<dbReference type="Pfam" id="PF00027">
    <property type="entry name" value="cNMP_binding"/>
    <property type="match status" value="1"/>
</dbReference>
<dbReference type="InterPro" id="IPR036388">
    <property type="entry name" value="WH-like_DNA-bd_sf"/>
</dbReference>
<keyword evidence="7" id="KW-1185">Reference proteome</keyword>
<dbReference type="InterPro" id="IPR000595">
    <property type="entry name" value="cNMP-bd_dom"/>
</dbReference>
<keyword evidence="2" id="KW-0238">DNA-binding</keyword>
<dbReference type="InterPro" id="IPR050397">
    <property type="entry name" value="Env_Response_Regulators"/>
</dbReference>
<evidence type="ECO:0000256" key="2">
    <source>
        <dbReference type="ARBA" id="ARBA00023125"/>
    </source>
</evidence>
<dbReference type="PROSITE" id="PS51063">
    <property type="entry name" value="HTH_CRP_2"/>
    <property type="match status" value="1"/>
</dbReference>
<dbReference type="Gene3D" id="2.60.120.10">
    <property type="entry name" value="Jelly Rolls"/>
    <property type="match status" value="1"/>
</dbReference>
<accession>A0ABU3K4K0</accession>
<dbReference type="InterPro" id="IPR036390">
    <property type="entry name" value="WH_DNA-bd_sf"/>
</dbReference>
<evidence type="ECO:0000256" key="3">
    <source>
        <dbReference type="ARBA" id="ARBA00023163"/>
    </source>
</evidence>
<dbReference type="PROSITE" id="PS50042">
    <property type="entry name" value="CNMP_BINDING_3"/>
    <property type="match status" value="1"/>
</dbReference>
<proteinExistence type="predicted"/>
<organism evidence="6 7">
    <name type="scientific">Candidatus Nitronereus thalassa</name>
    <dbReference type="NCBI Taxonomy" id="3020898"/>
    <lineage>
        <taxon>Bacteria</taxon>
        <taxon>Pseudomonadati</taxon>
        <taxon>Nitrospirota</taxon>
        <taxon>Nitrospiria</taxon>
        <taxon>Nitrospirales</taxon>
        <taxon>Nitrospiraceae</taxon>
        <taxon>Candidatus Nitronereus</taxon>
    </lineage>
</organism>
<reference evidence="6 7" key="1">
    <citation type="journal article" date="2023" name="ISME J.">
        <title>Cultivation and genomic characterization of novel and ubiquitous marine nitrite-oxidizing bacteria from the Nitrospirales.</title>
        <authorList>
            <person name="Mueller A.J."/>
            <person name="Daebeler A."/>
            <person name="Herbold C.W."/>
            <person name="Kirkegaard R.H."/>
            <person name="Daims H."/>
        </authorList>
    </citation>
    <scope>NUCLEOTIDE SEQUENCE [LARGE SCALE GENOMIC DNA]</scope>
    <source>
        <strain evidence="6 7">EB</strain>
    </source>
</reference>
<dbReference type="Proteomes" id="UP001250932">
    <property type="component" value="Unassembled WGS sequence"/>
</dbReference>
<evidence type="ECO:0000313" key="7">
    <source>
        <dbReference type="Proteomes" id="UP001250932"/>
    </source>
</evidence>
<evidence type="ECO:0000259" key="5">
    <source>
        <dbReference type="PROSITE" id="PS51063"/>
    </source>
</evidence>
<dbReference type="InterPro" id="IPR018488">
    <property type="entry name" value="cNMP-bd_CS"/>
</dbReference>
<dbReference type="PANTHER" id="PTHR24567">
    <property type="entry name" value="CRP FAMILY TRANSCRIPTIONAL REGULATORY PROTEIN"/>
    <property type="match status" value="1"/>
</dbReference>
<dbReference type="PROSITE" id="PS00889">
    <property type="entry name" value="CNMP_BINDING_2"/>
    <property type="match status" value="1"/>
</dbReference>
<dbReference type="Gene3D" id="1.10.10.10">
    <property type="entry name" value="Winged helix-like DNA-binding domain superfamily/Winged helix DNA-binding domain"/>
    <property type="match status" value="1"/>
</dbReference>
<dbReference type="InterPro" id="IPR012318">
    <property type="entry name" value="HTH_CRP"/>
</dbReference>
<keyword evidence="1" id="KW-0805">Transcription regulation</keyword>
<evidence type="ECO:0000259" key="4">
    <source>
        <dbReference type="PROSITE" id="PS50042"/>
    </source>
</evidence>
<dbReference type="SUPFAM" id="SSF51206">
    <property type="entry name" value="cAMP-binding domain-like"/>
    <property type="match status" value="1"/>
</dbReference>
<dbReference type="SMART" id="SM00100">
    <property type="entry name" value="cNMP"/>
    <property type="match status" value="1"/>
</dbReference>
<dbReference type="RefSeq" id="WP_313831642.1">
    <property type="nucleotide sequence ID" value="NZ_JAQOUE010000001.1"/>
</dbReference>
<dbReference type="CDD" id="cd00038">
    <property type="entry name" value="CAP_ED"/>
    <property type="match status" value="1"/>
</dbReference>
<dbReference type="PANTHER" id="PTHR24567:SF74">
    <property type="entry name" value="HTH-TYPE TRANSCRIPTIONAL REGULATOR ARCR"/>
    <property type="match status" value="1"/>
</dbReference>
<feature type="domain" description="HTH crp-type" evidence="5">
    <location>
        <begin position="147"/>
        <end position="220"/>
    </location>
</feature>
<feature type="domain" description="Cyclic nucleotide-binding" evidence="4">
    <location>
        <begin position="13"/>
        <end position="133"/>
    </location>
</feature>
<dbReference type="InterPro" id="IPR018490">
    <property type="entry name" value="cNMP-bd_dom_sf"/>
</dbReference>
<dbReference type="EMBL" id="JAQOUE010000001">
    <property type="protein sequence ID" value="MDT7041287.1"/>
    <property type="molecule type" value="Genomic_DNA"/>
</dbReference>
<name>A0ABU3K4K0_9BACT</name>
<comment type="caution">
    <text evidence="6">The sequence shown here is derived from an EMBL/GenBank/DDBJ whole genome shotgun (WGS) entry which is preliminary data.</text>
</comment>
<keyword evidence="3" id="KW-0804">Transcription</keyword>
<gene>
    <name evidence="6" type="ORF">PPG34_02930</name>
</gene>
<evidence type="ECO:0000256" key="1">
    <source>
        <dbReference type="ARBA" id="ARBA00023015"/>
    </source>
</evidence>